<name>A0A5N7AR31_9EURO</name>
<organism evidence="2 3">
    <name type="scientific">Aspergillus bertholletiae</name>
    <dbReference type="NCBI Taxonomy" id="1226010"/>
    <lineage>
        <taxon>Eukaryota</taxon>
        <taxon>Fungi</taxon>
        <taxon>Dikarya</taxon>
        <taxon>Ascomycota</taxon>
        <taxon>Pezizomycotina</taxon>
        <taxon>Eurotiomycetes</taxon>
        <taxon>Eurotiomycetidae</taxon>
        <taxon>Eurotiales</taxon>
        <taxon>Aspergillaceae</taxon>
        <taxon>Aspergillus</taxon>
        <taxon>Aspergillus subgen. Circumdati</taxon>
    </lineage>
</organism>
<dbReference type="EMBL" id="ML736398">
    <property type="protein sequence ID" value="KAE8371766.1"/>
    <property type="molecule type" value="Genomic_DNA"/>
</dbReference>
<protein>
    <submittedName>
        <fullName evidence="2">Uncharacterized protein</fullName>
    </submittedName>
</protein>
<evidence type="ECO:0000256" key="1">
    <source>
        <dbReference type="SAM" id="MobiDB-lite"/>
    </source>
</evidence>
<dbReference type="AlphaFoldDB" id="A0A5N7AR31"/>
<reference evidence="2 3" key="1">
    <citation type="submission" date="2019-04" db="EMBL/GenBank/DDBJ databases">
        <title>Friends and foes A comparative genomics studyof 23 Aspergillus species from section Flavi.</title>
        <authorList>
            <consortium name="DOE Joint Genome Institute"/>
            <person name="Kjaerbolling I."/>
            <person name="Vesth T."/>
            <person name="Frisvad J.C."/>
            <person name="Nybo J.L."/>
            <person name="Theobald S."/>
            <person name="Kildgaard S."/>
            <person name="Isbrandt T."/>
            <person name="Kuo A."/>
            <person name="Sato A."/>
            <person name="Lyhne E.K."/>
            <person name="Kogle M.E."/>
            <person name="Wiebenga A."/>
            <person name="Kun R.S."/>
            <person name="Lubbers R.J."/>
            <person name="Makela M.R."/>
            <person name="Barry K."/>
            <person name="Chovatia M."/>
            <person name="Clum A."/>
            <person name="Daum C."/>
            <person name="Haridas S."/>
            <person name="He G."/>
            <person name="LaButti K."/>
            <person name="Lipzen A."/>
            <person name="Mondo S."/>
            <person name="Riley R."/>
            <person name="Salamov A."/>
            <person name="Simmons B.A."/>
            <person name="Magnuson J.K."/>
            <person name="Henrissat B."/>
            <person name="Mortensen U.H."/>
            <person name="Larsen T.O."/>
            <person name="Devries R.P."/>
            <person name="Grigoriev I.V."/>
            <person name="Machida M."/>
            <person name="Baker S.E."/>
            <person name="Andersen M.R."/>
        </authorList>
    </citation>
    <scope>NUCLEOTIDE SEQUENCE [LARGE SCALE GENOMIC DNA]</scope>
    <source>
        <strain evidence="2 3">IBT 29228</strain>
    </source>
</reference>
<accession>A0A5N7AR31</accession>
<dbReference type="Proteomes" id="UP000326198">
    <property type="component" value="Unassembled WGS sequence"/>
</dbReference>
<keyword evidence="3" id="KW-1185">Reference proteome</keyword>
<feature type="compositionally biased region" description="Basic and acidic residues" evidence="1">
    <location>
        <begin position="1"/>
        <end position="12"/>
    </location>
</feature>
<gene>
    <name evidence="2" type="ORF">BDV26DRAFT_275388</name>
</gene>
<feature type="region of interest" description="Disordered" evidence="1">
    <location>
        <begin position="1"/>
        <end position="24"/>
    </location>
</feature>
<evidence type="ECO:0000313" key="2">
    <source>
        <dbReference type="EMBL" id="KAE8371766.1"/>
    </source>
</evidence>
<sequence length="56" mass="6326">MSSEARVGRRPPEQATLHSSVCSQSLTTQKWERERVPLDSSKFRSTTAGFIYPLSQ</sequence>
<evidence type="ECO:0000313" key="3">
    <source>
        <dbReference type="Proteomes" id="UP000326198"/>
    </source>
</evidence>
<dbReference type="OrthoDB" id="10398029at2759"/>
<proteinExistence type="predicted"/>